<dbReference type="AlphaFoldDB" id="A0A1Q9BTL3"/>
<evidence type="ECO:0000256" key="1">
    <source>
        <dbReference type="ARBA" id="ARBA00022741"/>
    </source>
</evidence>
<dbReference type="GO" id="GO:0004331">
    <property type="term" value="F:fructose-2,6-bisphosphate 2-phosphatase activity"/>
    <property type="evidence" value="ECO:0007669"/>
    <property type="project" value="TreeGrafter"/>
</dbReference>
<sequence>ADGLLKGVWGIIALQREIGSQLERFLKWSGSTTKTFNVGKYRRDAVMPERSGRSEFFDNHNPDSVAAREKMAMTALADAIRFLDEGGKFAIFDATNSTVARRQSIAEQVTRAS</sequence>
<keyword evidence="4" id="KW-0418">Kinase</keyword>
<dbReference type="Pfam" id="PF01591">
    <property type="entry name" value="6PF2K"/>
    <property type="match status" value="1"/>
</dbReference>
<organism evidence="4 5">
    <name type="scientific">Symbiodinium microadriaticum</name>
    <name type="common">Dinoflagellate</name>
    <name type="synonym">Zooxanthella microadriatica</name>
    <dbReference type="NCBI Taxonomy" id="2951"/>
    <lineage>
        <taxon>Eukaryota</taxon>
        <taxon>Sar</taxon>
        <taxon>Alveolata</taxon>
        <taxon>Dinophyceae</taxon>
        <taxon>Suessiales</taxon>
        <taxon>Symbiodiniaceae</taxon>
        <taxon>Symbiodinium</taxon>
    </lineage>
</organism>
<dbReference type="EMBL" id="LSRX01004359">
    <property type="protein sequence ID" value="OLP74031.1"/>
    <property type="molecule type" value="Genomic_DNA"/>
</dbReference>
<dbReference type="PIRSF" id="PIRSF000709">
    <property type="entry name" value="6PFK_2-Ptase"/>
    <property type="match status" value="1"/>
</dbReference>
<dbReference type="GO" id="GO:0005829">
    <property type="term" value="C:cytosol"/>
    <property type="evidence" value="ECO:0007669"/>
    <property type="project" value="TreeGrafter"/>
</dbReference>
<dbReference type="InterPro" id="IPR027417">
    <property type="entry name" value="P-loop_NTPase"/>
</dbReference>
<keyword evidence="2" id="KW-0067">ATP-binding</keyword>
<evidence type="ECO:0000313" key="5">
    <source>
        <dbReference type="Proteomes" id="UP000186817"/>
    </source>
</evidence>
<gene>
    <name evidence="4" type="primary">PFKFB4</name>
    <name evidence="4" type="ORF">AK812_SmicGene46549</name>
</gene>
<feature type="domain" description="6-phosphofructo-2-kinase" evidence="3">
    <location>
        <begin position="18"/>
        <end position="110"/>
    </location>
</feature>
<dbReference type="InterPro" id="IPR013079">
    <property type="entry name" value="6Phosfructo_kin"/>
</dbReference>
<dbReference type="SUPFAM" id="SSF52540">
    <property type="entry name" value="P-loop containing nucleoside triphosphate hydrolases"/>
    <property type="match status" value="1"/>
</dbReference>
<dbReference type="GO" id="GO:0006000">
    <property type="term" value="P:fructose metabolic process"/>
    <property type="evidence" value="ECO:0007669"/>
    <property type="project" value="InterPro"/>
</dbReference>
<dbReference type="PANTHER" id="PTHR10606">
    <property type="entry name" value="6-PHOSPHOFRUCTO-2-KINASE/FRUCTOSE-2,6-BISPHOSPHATASE"/>
    <property type="match status" value="1"/>
</dbReference>
<dbReference type="OrthoDB" id="267323at2759"/>
<keyword evidence="4" id="KW-0808">Transferase</keyword>
<accession>A0A1Q9BTL3</accession>
<dbReference type="GO" id="GO:0005524">
    <property type="term" value="F:ATP binding"/>
    <property type="evidence" value="ECO:0007669"/>
    <property type="project" value="UniProtKB-KW"/>
</dbReference>
<keyword evidence="1" id="KW-0547">Nucleotide-binding</keyword>
<comment type="caution">
    <text evidence="4">The sequence shown here is derived from an EMBL/GenBank/DDBJ whole genome shotgun (WGS) entry which is preliminary data.</text>
</comment>
<reference evidence="4 5" key="1">
    <citation type="submission" date="2016-02" db="EMBL/GenBank/DDBJ databases">
        <title>Genome analysis of coral dinoflagellate symbionts highlights evolutionary adaptations to a symbiotic lifestyle.</title>
        <authorList>
            <person name="Aranda M."/>
            <person name="Li Y."/>
            <person name="Liew Y.J."/>
            <person name="Baumgarten S."/>
            <person name="Simakov O."/>
            <person name="Wilson M."/>
            <person name="Piel J."/>
            <person name="Ashoor H."/>
            <person name="Bougouffa S."/>
            <person name="Bajic V.B."/>
            <person name="Ryu T."/>
            <person name="Ravasi T."/>
            <person name="Bayer T."/>
            <person name="Micklem G."/>
            <person name="Kim H."/>
            <person name="Bhak J."/>
            <person name="Lajeunesse T.C."/>
            <person name="Voolstra C.R."/>
        </authorList>
    </citation>
    <scope>NUCLEOTIDE SEQUENCE [LARGE SCALE GENOMIC DNA]</scope>
    <source>
        <strain evidence="4 5">CCMP2467</strain>
    </source>
</reference>
<evidence type="ECO:0000256" key="2">
    <source>
        <dbReference type="ARBA" id="ARBA00022840"/>
    </source>
</evidence>
<dbReference type="InterPro" id="IPR003094">
    <property type="entry name" value="6Pfruct_kin"/>
</dbReference>
<dbReference type="GO" id="GO:0006003">
    <property type="term" value="P:fructose 2,6-bisphosphate metabolic process"/>
    <property type="evidence" value="ECO:0007669"/>
    <property type="project" value="InterPro"/>
</dbReference>
<feature type="non-terminal residue" evidence="4">
    <location>
        <position position="1"/>
    </location>
</feature>
<dbReference type="Proteomes" id="UP000186817">
    <property type="component" value="Unassembled WGS sequence"/>
</dbReference>
<protein>
    <submittedName>
        <fullName evidence="4">6-phosphofructo-2-kinase/fructose-2, 6-bisphosphatase 4</fullName>
    </submittedName>
</protein>
<dbReference type="PANTHER" id="PTHR10606:SF44">
    <property type="entry name" value="6-PHOSPHOFRUCTO 2-KINASE_FRUCTOSE 2,6-BISPHOSPHATASE LONG FORM"/>
    <property type="match status" value="1"/>
</dbReference>
<dbReference type="GO" id="GO:0003873">
    <property type="term" value="F:6-phosphofructo-2-kinase activity"/>
    <property type="evidence" value="ECO:0007669"/>
    <property type="project" value="InterPro"/>
</dbReference>
<evidence type="ECO:0000259" key="3">
    <source>
        <dbReference type="Pfam" id="PF01591"/>
    </source>
</evidence>
<keyword evidence="5" id="KW-1185">Reference proteome</keyword>
<dbReference type="Gene3D" id="3.40.50.300">
    <property type="entry name" value="P-loop containing nucleotide triphosphate hydrolases"/>
    <property type="match status" value="1"/>
</dbReference>
<evidence type="ECO:0000313" key="4">
    <source>
        <dbReference type="EMBL" id="OLP74031.1"/>
    </source>
</evidence>
<proteinExistence type="predicted"/>
<name>A0A1Q9BTL3_SYMMI</name>